<organism evidence="9 10">
    <name type="scientific">Symbiodinium natans</name>
    <dbReference type="NCBI Taxonomy" id="878477"/>
    <lineage>
        <taxon>Eukaryota</taxon>
        <taxon>Sar</taxon>
        <taxon>Alveolata</taxon>
        <taxon>Dinophyceae</taxon>
        <taxon>Suessiales</taxon>
        <taxon>Symbiodiniaceae</taxon>
        <taxon>Symbiodinium</taxon>
    </lineage>
</organism>
<dbReference type="OrthoDB" id="421986at2759"/>
<keyword evidence="6" id="KW-0560">Oxidoreductase</keyword>
<evidence type="ECO:0000256" key="2">
    <source>
        <dbReference type="ARBA" id="ARBA00022450"/>
    </source>
</evidence>
<comment type="caution">
    <text evidence="9">The sequence shown here is derived from an EMBL/GenBank/DDBJ whole genome shotgun (WGS) entry which is preliminary data.</text>
</comment>
<dbReference type="InterPro" id="IPR013120">
    <property type="entry name" value="FAR_NAD-bd"/>
</dbReference>
<dbReference type="PROSITE" id="PS00059">
    <property type="entry name" value="ADH_ZINC"/>
    <property type="match status" value="1"/>
</dbReference>
<evidence type="ECO:0000313" key="10">
    <source>
        <dbReference type="Proteomes" id="UP000604046"/>
    </source>
</evidence>
<sequence>MQMQHQHPGLARLCEAKETPHLRLLCVPYSGGDASSFRSWGLEDQYLEVWSVRLPGRANRAHEKPFNDWRAAVNEIVVGLQQFFLDGVPFAILGHSLGALLGFEVIRSLAAQGLPQPILFLTSSHAPPWKKISGLEGVSDMKPSEMLPLLSKLGILSKEVSVASEAPEFEDEALSVFLPALKADLEMYNNYCCNMPPFNFGDTAVAALIGLSDAAVSLEDMEEWGSFCQSFEVKAFAGGHFYWQGQGGIREEVLAYLADKLRRSLRTLPRSVHSRFGCVESPSQLCALTTLISRHPPNSSTIEDKHEKISLGELRARSHALARGLGDVHQATVATLLHHDIAFVTAMLAIWQSNACMMVLDKSFPPALVAESLALAGVRVLLVAANLLHKVNAEGIRVVTHERHEHSGAAEWKGLSAPFFSRTEDFIDLESPAYLVFTSGTSGKPKMVVSSHRSATFGHLSRAHLVPYSAGEKEGVNIMFSWEVLRGIVQGTDVACIPDSAVTDPSAFLDFIEQRNITRFLATPSLLRTLLDALGAPEQAMQARVLRALKVVYSCGEALPAQTARKFRSSFPDATLVNVYSSWEGGDLAIYKVPDSVHRWPQCCSVAPVGCLLPHTACAILDGSLQPVPAGVVGSLYVASEGLSDGYFNDQQLTQMRLLSTDQLPAVKDLLEASFPHLQEYHQRLSWYQTGDLGRLHLTKQQPVLEVCGRGDNTVKLRGYKVGLSFVEEAVNRLPQVSASVVVPVLSKSSGQPESLLCYYEAVDSSGSSPGLEKAMRAQLQQSLPRWAVPAHFRRLPWAMLSGSESRKIDRRRLAVLAEDLQVSDNSERSEAHAADLNPMEVKVAEVWSVVLGGTQSFEKQHDFFDYGASLEFAALSSTLKRLHGIEVPVNVLMAASTLEAMAMACFKVCLGEALEAKPAFNSEAEASKFPLSTPSDASRDVLEQYKGKKKKCALLTGCTGFVGVHIMKKLCCSPAVSAVVCLVRGRDDSAVEQRLDDVCRTWFPQDAMADAVWMRKIQYVRGDVSEERFGLDPHIFQAMKTEVDVVFHVAAEVNMLKPYEALVSANVTATAHVLNFCAEAGAPLLFTSTVEPSPTERPTGYRQSKEVAEKLCLRSRGVPSAVFQLGDIGMGSGRFAKVPESDFIVILLRACVLLGKRPRANWAVSILSIERLVDYMADLASDPGLVFDSVPRKLVGARLPWHQLCEWLEPELPMKPCSLDAWKRAVAEASDPGVQRLQLLLPGMEAEFQAEFHAESHVSAELPDLSVDEAWARNLGRALRVSTESTKSGTDATDATVSATLPGFAGLERKRPVLQSLRASRASAERVDAVDSVDSVDSVDAWVCPGPGQELVQRKMPLPLLRPETVEIQVTHCGLCGSDVHLIDGDWGDSSVYPQVCGHEIVGLVTAKGSAVTNLRIGSRVGVGWQKGSCLQCRHCLRGNEQFCEAVVCTCCDGEQGGFCTRFRADSRFCFLIPDGLSSAHAAPLLCAGHTVYTALLGAEPGQQVGILGIGGLGHLAIQFAAKRGCIVTALSSSAAKEAEAKRLGASNFLLASDYPANAGTLDFVLVCGNHSADWKGILNMLAPQGAICFVGAVAPITFDTFTMGFKGLRVLTSNTGGRKEMIDMLDFAAQKRVVPMVQSLPIAEINAGVAMLRKGSARYRIVFSMPQHAKL</sequence>
<keyword evidence="10" id="KW-1185">Reference proteome</keyword>
<keyword evidence="2" id="KW-0596">Phosphopantetheine</keyword>
<dbReference type="GO" id="GO:0016616">
    <property type="term" value="F:oxidoreductase activity, acting on the CH-OH group of donors, NAD or NADP as acceptor"/>
    <property type="evidence" value="ECO:0007669"/>
    <property type="project" value="InterPro"/>
</dbReference>
<dbReference type="FunFam" id="3.40.50.720:FF:000022">
    <property type="entry name" value="Cinnamyl alcohol dehydrogenase"/>
    <property type="match status" value="1"/>
</dbReference>
<proteinExistence type="inferred from homology"/>
<dbReference type="SUPFAM" id="SSF53474">
    <property type="entry name" value="alpha/beta-Hydrolases"/>
    <property type="match status" value="1"/>
</dbReference>
<dbReference type="SUPFAM" id="SSF50129">
    <property type="entry name" value="GroES-like"/>
    <property type="match status" value="1"/>
</dbReference>
<dbReference type="SUPFAM" id="SSF47336">
    <property type="entry name" value="ACP-like"/>
    <property type="match status" value="1"/>
</dbReference>
<dbReference type="Pfam" id="PF08240">
    <property type="entry name" value="ADH_N"/>
    <property type="match status" value="1"/>
</dbReference>
<dbReference type="Gene3D" id="3.90.180.10">
    <property type="entry name" value="Medium-chain alcohol dehydrogenases, catalytic domain"/>
    <property type="match status" value="1"/>
</dbReference>
<dbReference type="SUPFAM" id="SSF56801">
    <property type="entry name" value="Acetyl-CoA synthetase-like"/>
    <property type="match status" value="1"/>
</dbReference>
<evidence type="ECO:0000256" key="1">
    <source>
        <dbReference type="ARBA" id="ARBA00001947"/>
    </source>
</evidence>
<evidence type="ECO:0000259" key="8">
    <source>
        <dbReference type="SMART" id="SM00829"/>
    </source>
</evidence>
<dbReference type="GO" id="GO:0008270">
    <property type="term" value="F:zinc ion binding"/>
    <property type="evidence" value="ECO:0007669"/>
    <property type="project" value="InterPro"/>
</dbReference>
<dbReference type="Pfam" id="PF00501">
    <property type="entry name" value="AMP-binding"/>
    <property type="match status" value="1"/>
</dbReference>
<dbReference type="PROSITE" id="PS00455">
    <property type="entry name" value="AMP_BINDING"/>
    <property type="match status" value="1"/>
</dbReference>
<gene>
    <name evidence="9" type="primary">adhA</name>
    <name evidence="9" type="ORF">SNAT2548_LOCUS12292</name>
</gene>
<dbReference type="InterPro" id="IPR029058">
    <property type="entry name" value="AB_hydrolase_fold"/>
</dbReference>
<comment type="similarity">
    <text evidence="7">Belongs to the zinc-containing alcohol dehydrogenase family.</text>
</comment>
<feature type="domain" description="Enoyl reductase (ER)" evidence="8">
    <location>
        <begin position="1349"/>
        <end position="1665"/>
    </location>
</feature>
<dbReference type="InterPro" id="IPR013149">
    <property type="entry name" value="ADH-like_C"/>
</dbReference>
<reference evidence="9" key="1">
    <citation type="submission" date="2021-02" db="EMBL/GenBank/DDBJ databases">
        <authorList>
            <person name="Dougan E. K."/>
            <person name="Rhodes N."/>
            <person name="Thang M."/>
            <person name="Chan C."/>
        </authorList>
    </citation>
    <scope>NUCLEOTIDE SEQUENCE</scope>
</reference>
<dbReference type="InterPro" id="IPR000873">
    <property type="entry name" value="AMP-dep_synth/lig_dom"/>
</dbReference>
<dbReference type="InterPro" id="IPR013154">
    <property type="entry name" value="ADH-like_N"/>
</dbReference>
<keyword evidence="5 7" id="KW-0862">Zinc</keyword>
<dbReference type="InterPro" id="IPR045851">
    <property type="entry name" value="AMP-bd_C_sf"/>
</dbReference>
<dbReference type="Gene3D" id="3.40.50.1820">
    <property type="entry name" value="alpha/beta hydrolase"/>
    <property type="match status" value="1"/>
</dbReference>
<protein>
    <submittedName>
        <fullName evidence="9">AdhA protein</fullName>
    </submittedName>
</protein>
<dbReference type="Pfam" id="PF07993">
    <property type="entry name" value="NAD_binding_4"/>
    <property type="match status" value="1"/>
</dbReference>
<evidence type="ECO:0000256" key="3">
    <source>
        <dbReference type="ARBA" id="ARBA00022553"/>
    </source>
</evidence>
<dbReference type="InterPro" id="IPR020843">
    <property type="entry name" value="ER"/>
</dbReference>
<dbReference type="Proteomes" id="UP000604046">
    <property type="component" value="Unassembled WGS sequence"/>
</dbReference>
<dbReference type="InterPro" id="IPR036291">
    <property type="entry name" value="NAD(P)-bd_dom_sf"/>
</dbReference>
<dbReference type="Gene3D" id="3.30.300.30">
    <property type="match status" value="1"/>
</dbReference>
<dbReference type="EMBL" id="CAJNDS010001169">
    <property type="protein sequence ID" value="CAE7250385.1"/>
    <property type="molecule type" value="Genomic_DNA"/>
</dbReference>
<dbReference type="Pfam" id="PF00975">
    <property type="entry name" value="Thioesterase"/>
    <property type="match status" value="1"/>
</dbReference>
<accession>A0A812LVK0</accession>
<dbReference type="Gene3D" id="3.40.50.12780">
    <property type="entry name" value="N-terminal domain of ligase-like"/>
    <property type="match status" value="1"/>
</dbReference>
<dbReference type="Pfam" id="PF00107">
    <property type="entry name" value="ADH_zinc_N"/>
    <property type="match status" value="1"/>
</dbReference>
<evidence type="ECO:0000256" key="7">
    <source>
        <dbReference type="RuleBase" id="RU361277"/>
    </source>
</evidence>
<keyword evidence="4 7" id="KW-0479">Metal-binding</keyword>
<evidence type="ECO:0000256" key="6">
    <source>
        <dbReference type="ARBA" id="ARBA00023002"/>
    </source>
</evidence>
<dbReference type="Pfam" id="PF00550">
    <property type="entry name" value="PP-binding"/>
    <property type="match status" value="1"/>
</dbReference>
<evidence type="ECO:0000313" key="9">
    <source>
        <dbReference type="EMBL" id="CAE7250385.1"/>
    </source>
</evidence>
<evidence type="ECO:0000256" key="4">
    <source>
        <dbReference type="ARBA" id="ARBA00022723"/>
    </source>
</evidence>
<dbReference type="CDD" id="cd05283">
    <property type="entry name" value="CAD1"/>
    <property type="match status" value="1"/>
</dbReference>
<dbReference type="InterPro" id="IPR047109">
    <property type="entry name" value="CAD-like"/>
</dbReference>
<dbReference type="InterPro" id="IPR036736">
    <property type="entry name" value="ACP-like_sf"/>
</dbReference>
<dbReference type="SUPFAM" id="SSF51735">
    <property type="entry name" value="NAD(P)-binding Rossmann-fold domains"/>
    <property type="match status" value="2"/>
</dbReference>
<dbReference type="InterPro" id="IPR001031">
    <property type="entry name" value="Thioesterase"/>
</dbReference>
<dbReference type="SMART" id="SM00829">
    <property type="entry name" value="PKS_ER"/>
    <property type="match status" value="1"/>
</dbReference>
<dbReference type="InterPro" id="IPR002328">
    <property type="entry name" value="ADH_Zn_CS"/>
</dbReference>
<evidence type="ECO:0000256" key="5">
    <source>
        <dbReference type="ARBA" id="ARBA00022833"/>
    </source>
</evidence>
<dbReference type="PANTHER" id="PTHR44845:SF6">
    <property type="entry name" value="BETA-ALANINE-ACTIVATING ENZYME"/>
    <property type="match status" value="1"/>
</dbReference>
<keyword evidence="3" id="KW-0597">Phosphoprotein</keyword>
<dbReference type="InterPro" id="IPR042099">
    <property type="entry name" value="ANL_N_sf"/>
</dbReference>
<dbReference type="InterPro" id="IPR009081">
    <property type="entry name" value="PP-bd_ACP"/>
</dbReference>
<comment type="cofactor">
    <cofactor evidence="1 7">
        <name>Zn(2+)</name>
        <dbReference type="ChEBI" id="CHEBI:29105"/>
    </cofactor>
</comment>
<dbReference type="Gene3D" id="3.40.50.720">
    <property type="entry name" value="NAD(P)-binding Rossmann-like Domain"/>
    <property type="match status" value="2"/>
</dbReference>
<dbReference type="Gene3D" id="1.10.1200.10">
    <property type="entry name" value="ACP-like"/>
    <property type="match status" value="1"/>
</dbReference>
<dbReference type="PANTHER" id="PTHR44845">
    <property type="entry name" value="CARRIER DOMAIN-CONTAINING PROTEIN"/>
    <property type="match status" value="1"/>
</dbReference>
<dbReference type="InterPro" id="IPR011032">
    <property type="entry name" value="GroES-like_sf"/>
</dbReference>
<name>A0A812LVK0_9DINO</name>
<dbReference type="InterPro" id="IPR020845">
    <property type="entry name" value="AMP-binding_CS"/>
</dbReference>